<dbReference type="RefSeq" id="WP_258542066.1">
    <property type="nucleotide sequence ID" value="NZ_OU015584.1"/>
</dbReference>
<evidence type="ECO:0000256" key="1">
    <source>
        <dbReference type="SAM" id="SignalP"/>
    </source>
</evidence>
<protein>
    <submittedName>
        <fullName evidence="2">Uncharacterized protein</fullName>
    </submittedName>
</protein>
<dbReference type="Proteomes" id="UP000683507">
    <property type="component" value="Chromosome"/>
</dbReference>
<dbReference type="EMBL" id="OU015584">
    <property type="protein sequence ID" value="CAG5082293.1"/>
    <property type="molecule type" value="Genomic_DNA"/>
</dbReference>
<organism evidence="2 3">
    <name type="scientific">Parvicella tangerina</name>
    <dbReference type="NCBI Taxonomy" id="2829795"/>
    <lineage>
        <taxon>Bacteria</taxon>
        <taxon>Pseudomonadati</taxon>
        <taxon>Bacteroidota</taxon>
        <taxon>Flavobacteriia</taxon>
        <taxon>Flavobacteriales</taxon>
        <taxon>Parvicellaceae</taxon>
        <taxon>Parvicella</taxon>
    </lineage>
</organism>
<gene>
    <name evidence="2" type="ORF">CRYO30217_01868</name>
</gene>
<feature type="chain" id="PRO_5037733664" evidence="1">
    <location>
        <begin position="19"/>
        <end position="382"/>
    </location>
</feature>
<dbReference type="KEGG" id="ptan:CRYO30217_01868"/>
<dbReference type="AlphaFoldDB" id="A0A916NB58"/>
<keyword evidence="3" id="KW-1185">Reference proteome</keyword>
<keyword evidence="1" id="KW-0732">Signal</keyword>
<feature type="signal peptide" evidence="1">
    <location>
        <begin position="1"/>
        <end position="18"/>
    </location>
</feature>
<evidence type="ECO:0000313" key="3">
    <source>
        <dbReference type="Proteomes" id="UP000683507"/>
    </source>
</evidence>
<accession>A0A916NB58</accession>
<evidence type="ECO:0000313" key="2">
    <source>
        <dbReference type="EMBL" id="CAG5082293.1"/>
    </source>
</evidence>
<reference evidence="2" key="1">
    <citation type="submission" date="2021-04" db="EMBL/GenBank/DDBJ databases">
        <authorList>
            <person name="Rodrigo-Torres L."/>
            <person name="Arahal R. D."/>
            <person name="Lucena T."/>
        </authorList>
    </citation>
    <scope>NUCLEOTIDE SEQUENCE</scope>
    <source>
        <strain evidence="2">AS29M-1</strain>
    </source>
</reference>
<name>A0A916NB58_9FLAO</name>
<proteinExistence type="predicted"/>
<sequence length="382" mass="41745">MKKTLLFLSVCFVSFTYAQNTLPTSGKVGIGTTSPSSDLEVKGETTIETLKARDTAVFEKPVIIKDSVKVESKMTVEQDVKIKGQTVFVDDAKARADFKILGKTKMKGDAFVEGTFKFKGLEDQSTTEDRFLMLKPNGKAVAMEKAGLNGVIYGPPALCIVDTNGEYFQPHWTTVGGTEPKAYIGAGCPISVGIGTNSPQAKLDVRGTLYNTGSVGIGTLPMNQVQLSIEPNSSNGTGVCVDMSNSSDYTYGLKVKVNNNNVKAIALNNDLTGDDVFRVMGNGNVWATEVRVRTTADFPDYVFSEDYELMSIEELEAYILSNNHLPSLPTAEEVSLEGMKLGELNRLLVEKVEELTLYTIEQQKQIEELTLKLLTLEQKLTK</sequence>